<dbReference type="InterPro" id="IPR030678">
    <property type="entry name" value="Peptide/Ni-bd"/>
</dbReference>
<keyword evidence="4" id="KW-0472">Membrane</keyword>
<evidence type="ECO:0000259" key="5">
    <source>
        <dbReference type="Pfam" id="PF00496"/>
    </source>
</evidence>
<dbReference type="InterPro" id="IPR039424">
    <property type="entry name" value="SBP_5"/>
</dbReference>
<dbReference type="AlphaFoldDB" id="A0A1F6G6P5"/>
<dbReference type="Gene3D" id="3.10.105.10">
    <property type="entry name" value="Dipeptide-binding Protein, Domain 3"/>
    <property type="match status" value="1"/>
</dbReference>
<sequence>MNDTDSIRKRFRFWRNCLRAYLMRSWNISLFERLQERIRTFSSGDRFLFFVFAALLGIASLTCLYALEQSFLVEIPAYGGTLTEGEVGSPRFINPLLAISDADRDLSTLTYAGLMGLSGYGTLIPVLAESYAISADGKTYTFSMRKDAKFSDGTPVTAADVAFTVRKAQDFALKSPEYASWSGVRVETADQHTVRFILTKPYTPFLGLTTLGIIPVHLWEKISNEQFPFSNLETNPVGAGPFKIAGISRDASGLIESVSLVGNPYYVLGRPYLDGIRFNFYSRTEDLANALASGAIESAYDVSTARALASSYARVFGVFWNPNQNQVYASAEVRKALSLAIDRDAIVNTVLGGYATAIMGPVPPGGTVIQTPVPKPEKPTVAAAQVLQSAGWSYDDSAHMWKNANAKQTLDTITIRTSNIPELKNVASAVKSDWERLGIVVTIELYEPGDLSQNVIRPRKYEALLYGMVIGRDQDLYAFWDSQERNDPGLNIALYANKTVDTLLEEVRGSADQKTRISDLQKIEDIIASEYPAAFLYAPDFTYAVPDDLKGVQLPQIIAPADRFATVASWYRSTDAVWPFLVPKK</sequence>
<dbReference type="SUPFAM" id="SSF53850">
    <property type="entry name" value="Periplasmic binding protein-like II"/>
    <property type="match status" value="1"/>
</dbReference>
<dbReference type="Gene3D" id="3.40.190.10">
    <property type="entry name" value="Periplasmic binding protein-like II"/>
    <property type="match status" value="1"/>
</dbReference>
<evidence type="ECO:0000313" key="7">
    <source>
        <dbReference type="Proteomes" id="UP000176867"/>
    </source>
</evidence>
<comment type="caution">
    <text evidence="6">The sequence shown here is derived from an EMBL/GenBank/DDBJ whole genome shotgun (WGS) entry which is preliminary data.</text>
</comment>
<gene>
    <name evidence="6" type="ORF">A2609_00905</name>
</gene>
<accession>A0A1F6G6P5</accession>
<keyword evidence="2" id="KW-0813">Transport</keyword>
<dbReference type="InterPro" id="IPR000914">
    <property type="entry name" value="SBP_5_dom"/>
</dbReference>
<organism evidence="6 7">
    <name type="scientific">Candidatus Kaiserbacteria bacterium RIFOXYD1_FULL_47_14</name>
    <dbReference type="NCBI Taxonomy" id="1798533"/>
    <lineage>
        <taxon>Bacteria</taxon>
        <taxon>Candidatus Kaiseribacteriota</taxon>
    </lineage>
</organism>
<dbReference type="Pfam" id="PF00496">
    <property type="entry name" value="SBP_bac_5"/>
    <property type="match status" value="1"/>
</dbReference>
<evidence type="ECO:0000256" key="2">
    <source>
        <dbReference type="ARBA" id="ARBA00022448"/>
    </source>
</evidence>
<dbReference type="GO" id="GO:0043190">
    <property type="term" value="C:ATP-binding cassette (ABC) transporter complex"/>
    <property type="evidence" value="ECO:0007669"/>
    <property type="project" value="InterPro"/>
</dbReference>
<dbReference type="GO" id="GO:0015833">
    <property type="term" value="P:peptide transport"/>
    <property type="evidence" value="ECO:0007669"/>
    <property type="project" value="TreeGrafter"/>
</dbReference>
<evidence type="ECO:0000256" key="1">
    <source>
        <dbReference type="ARBA" id="ARBA00005695"/>
    </source>
</evidence>
<reference evidence="6 7" key="1">
    <citation type="journal article" date="2016" name="Nat. Commun.">
        <title>Thousands of microbial genomes shed light on interconnected biogeochemical processes in an aquifer system.</title>
        <authorList>
            <person name="Anantharaman K."/>
            <person name="Brown C.T."/>
            <person name="Hug L.A."/>
            <person name="Sharon I."/>
            <person name="Castelle C.J."/>
            <person name="Probst A.J."/>
            <person name="Thomas B.C."/>
            <person name="Singh A."/>
            <person name="Wilkins M.J."/>
            <person name="Karaoz U."/>
            <person name="Brodie E.L."/>
            <person name="Williams K.H."/>
            <person name="Hubbard S.S."/>
            <person name="Banfield J.F."/>
        </authorList>
    </citation>
    <scope>NUCLEOTIDE SEQUENCE [LARGE SCALE GENOMIC DNA]</scope>
</reference>
<dbReference type="PIRSF" id="PIRSF002741">
    <property type="entry name" value="MppA"/>
    <property type="match status" value="1"/>
</dbReference>
<evidence type="ECO:0000313" key="6">
    <source>
        <dbReference type="EMBL" id="OGG93792.1"/>
    </source>
</evidence>
<feature type="domain" description="Solute-binding protein family 5" evidence="5">
    <location>
        <begin position="123"/>
        <end position="479"/>
    </location>
</feature>
<proteinExistence type="inferred from homology"/>
<evidence type="ECO:0000256" key="4">
    <source>
        <dbReference type="SAM" id="Phobius"/>
    </source>
</evidence>
<keyword evidence="4" id="KW-1133">Transmembrane helix</keyword>
<dbReference type="Proteomes" id="UP000176867">
    <property type="component" value="Unassembled WGS sequence"/>
</dbReference>
<dbReference type="STRING" id="1798533.A2609_00905"/>
<dbReference type="Gene3D" id="3.90.76.10">
    <property type="entry name" value="Dipeptide-binding Protein, Domain 1"/>
    <property type="match status" value="1"/>
</dbReference>
<keyword evidence="4" id="KW-0812">Transmembrane</keyword>
<protein>
    <recommendedName>
        <fullName evidence="5">Solute-binding protein family 5 domain-containing protein</fullName>
    </recommendedName>
</protein>
<feature type="transmembrane region" description="Helical" evidence="4">
    <location>
        <begin position="47"/>
        <end position="67"/>
    </location>
</feature>
<dbReference type="EMBL" id="MFMU01000004">
    <property type="protein sequence ID" value="OGG93792.1"/>
    <property type="molecule type" value="Genomic_DNA"/>
</dbReference>
<dbReference type="PANTHER" id="PTHR30290">
    <property type="entry name" value="PERIPLASMIC BINDING COMPONENT OF ABC TRANSPORTER"/>
    <property type="match status" value="1"/>
</dbReference>
<name>A0A1F6G6P5_9BACT</name>
<dbReference type="PROSITE" id="PS01040">
    <property type="entry name" value="SBP_BACTERIAL_5"/>
    <property type="match status" value="1"/>
</dbReference>
<dbReference type="InterPro" id="IPR023765">
    <property type="entry name" value="SBP_5_CS"/>
</dbReference>
<evidence type="ECO:0000256" key="3">
    <source>
        <dbReference type="ARBA" id="ARBA00022729"/>
    </source>
</evidence>
<keyword evidence="3" id="KW-0732">Signal</keyword>
<dbReference type="CDD" id="cd08513">
    <property type="entry name" value="PBP2_thermophilic_Hb8_like"/>
    <property type="match status" value="1"/>
</dbReference>
<dbReference type="GO" id="GO:1904680">
    <property type="term" value="F:peptide transmembrane transporter activity"/>
    <property type="evidence" value="ECO:0007669"/>
    <property type="project" value="TreeGrafter"/>
</dbReference>
<dbReference type="GO" id="GO:0042597">
    <property type="term" value="C:periplasmic space"/>
    <property type="evidence" value="ECO:0007669"/>
    <property type="project" value="UniProtKB-ARBA"/>
</dbReference>
<dbReference type="PANTHER" id="PTHR30290:SF9">
    <property type="entry name" value="OLIGOPEPTIDE-BINDING PROTEIN APPA"/>
    <property type="match status" value="1"/>
</dbReference>
<comment type="similarity">
    <text evidence="1">Belongs to the bacterial solute-binding protein 5 family.</text>
</comment>